<evidence type="ECO:0000313" key="11">
    <source>
        <dbReference type="Proteomes" id="UP000199103"/>
    </source>
</evidence>
<dbReference type="GO" id="GO:0046872">
    <property type="term" value="F:metal ion binding"/>
    <property type="evidence" value="ECO:0007669"/>
    <property type="project" value="UniProtKB-KW"/>
</dbReference>
<evidence type="ECO:0000256" key="1">
    <source>
        <dbReference type="ARBA" id="ARBA00010716"/>
    </source>
</evidence>
<dbReference type="SUPFAM" id="SSF51556">
    <property type="entry name" value="Metallo-dependent hydrolases"/>
    <property type="match status" value="1"/>
</dbReference>
<evidence type="ECO:0000256" key="4">
    <source>
        <dbReference type="ARBA" id="ARBA00023277"/>
    </source>
</evidence>
<dbReference type="InterPro" id="IPR011059">
    <property type="entry name" value="Metal-dep_hydrolase_composite"/>
</dbReference>
<dbReference type="Pfam" id="PF01979">
    <property type="entry name" value="Amidohydro_1"/>
    <property type="match status" value="1"/>
</dbReference>
<evidence type="ECO:0000259" key="9">
    <source>
        <dbReference type="Pfam" id="PF01979"/>
    </source>
</evidence>
<comment type="cofactor">
    <cofactor evidence="8">
        <name>a divalent metal cation</name>
        <dbReference type="ChEBI" id="CHEBI:60240"/>
    </cofactor>
    <text evidence="8">Binds 1 divalent metal cation per subunit.</text>
</comment>
<dbReference type="InterPro" id="IPR032466">
    <property type="entry name" value="Metal_Hydrolase"/>
</dbReference>
<keyword evidence="2 8" id="KW-0479">Metal-binding</keyword>
<evidence type="ECO:0000256" key="2">
    <source>
        <dbReference type="ARBA" id="ARBA00022723"/>
    </source>
</evidence>
<keyword evidence="4 5" id="KW-0119">Carbohydrate metabolism</keyword>
<evidence type="ECO:0000256" key="5">
    <source>
        <dbReference type="PIRNR" id="PIRNR038994"/>
    </source>
</evidence>
<feature type="binding site" evidence="7">
    <location>
        <position position="251"/>
    </location>
    <ligand>
        <name>substrate</name>
    </ligand>
</feature>
<feature type="binding site" evidence="8">
    <location>
        <position position="130"/>
    </location>
    <ligand>
        <name>Zn(2+)</name>
        <dbReference type="ChEBI" id="CHEBI:29105"/>
    </ligand>
</feature>
<dbReference type="EMBL" id="LT629772">
    <property type="protein sequence ID" value="SDS40222.1"/>
    <property type="molecule type" value="Genomic_DNA"/>
</dbReference>
<dbReference type="Proteomes" id="UP000199103">
    <property type="component" value="Chromosome I"/>
</dbReference>
<feature type="binding site" evidence="7">
    <location>
        <begin position="308"/>
        <end position="310"/>
    </location>
    <ligand>
        <name>substrate</name>
    </ligand>
</feature>
<protein>
    <submittedName>
        <fullName evidence="10">N-acetylglucosamine 6-phosphate deacetylase</fullName>
    </submittedName>
</protein>
<dbReference type="Gene3D" id="3.20.20.140">
    <property type="entry name" value="Metal-dependent hydrolases"/>
    <property type="match status" value="1"/>
</dbReference>
<reference evidence="10 11" key="1">
    <citation type="submission" date="2016-10" db="EMBL/GenBank/DDBJ databases">
        <authorList>
            <person name="de Groot N.N."/>
        </authorList>
    </citation>
    <scope>NUCLEOTIDE SEQUENCE [LARGE SCALE GENOMIC DNA]</scope>
    <source>
        <strain evidence="10 11">DSM 21800</strain>
    </source>
</reference>
<organism evidence="10 11">
    <name type="scientific">Microlunatus soli</name>
    <dbReference type="NCBI Taxonomy" id="630515"/>
    <lineage>
        <taxon>Bacteria</taxon>
        <taxon>Bacillati</taxon>
        <taxon>Actinomycetota</taxon>
        <taxon>Actinomycetes</taxon>
        <taxon>Propionibacteriales</taxon>
        <taxon>Propionibacteriaceae</taxon>
        <taxon>Microlunatus</taxon>
    </lineage>
</organism>
<evidence type="ECO:0000256" key="6">
    <source>
        <dbReference type="PIRSR" id="PIRSR038994-1"/>
    </source>
</evidence>
<comment type="similarity">
    <text evidence="1 5">Belongs to the metallo-dependent hydrolases superfamily. NagA family.</text>
</comment>
<dbReference type="GO" id="GO:0006046">
    <property type="term" value="P:N-acetylglucosamine catabolic process"/>
    <property type="evidence" value="ECO:0007669"/>
    <property type="project" value="TreeGrafter"/>
</dbReference>
<dbReference type="OrthoDB" id="9776488at2"/>
<keyword evidence="3 5" id="KW-0378">Hydrolase</keyword>
<dbReference type="SUPFAM" id="SSF51338">
    <property type="entry name" value="Composite domain of metallo-dependent hydrolases"/>
    <property type="match status" value="1"/>
</dbReference>
<keyword evidence="11" id="KW-1185">Reference proteome</keyword>
<evidence type="ECO:0000256" key="7">
    <source>
        <dbReference type="PIRSR" id="PIRSR038994-2"/>
    </source>
</evidence>
<name>A0A1H1RWW1_9ACTN</name>
<dbReference type="InterPro" id="IPR006680">
    <property type="entry name" value="Amidohydro-rel"/>
</dbReference>
<sequence>MNRTTVFIDAWLVLRDRVSRGWLLIDGPTIVGCGTGVPPEAATTVPLDGDYLMPGLIDIHCHGAAGAVVYDGEAALRTVAAAHLAHGTTSLIASIPTVDRSVMITATRLIARLLREVPDPPLNLAGVHWEGPFLSKDRPGAQTVQAIIDPSAELVESLLSTAGRIPAMMTIAPELVGATDLIRTYADRLRFAIGHTDADHRRTVAAIDAGARHVTHLFNAMPGLGHRDPGPVAAALTDGRVGYELIADGQHVADPVLALAAGVDHARRAVLITDASAAAGLADGRYRIADRELDVRHGAVRRVGSDRLAGSAVFLIDCVRHLVDSVKIPIADAVAMATVNPATRIGLERRGELRPGRRADLLVVDDALQVRSIFTAGVRHQQSSEMILSGPSGHQPEESS</sequence>
<accession>A0A1H1RWW1</accession>
<dbReference type="AlphaFoldDB" id="A0A1H1RWW1"/>
<feature type="binding site" evidence="7">
    <location>
        <begin position="219"/>
        <end position="220"/>
    </location>
    <ligand>
        <name>substrate</name>
    </ligand>
</feature>
<gene>
    <name evidence="10" type="ORF">SAMN04489812_1800</name>
</gene>
<dbReference type="PANTHER" id="PTHR11113">
    <property type="entry name" value="N-ACETYLGLUCOSAMINE-6-PHOSPHATE DEACETYLASE"/>
    <property type="match status" value="1"/>
</dbReference>
<dbReference type="GO" id="GO:0008448">
    <property type="term" value="F:N-acetylglucosamine-6-phosphate deacetylase activity"/>
    <property type="evidence" value="ECO:0007669"/>
    <property type="project" value="InterPro"/>
</dbReference>
<dbReference type="PANTHER" id="PTHR11113:SF14">
    <property type="entry name" value="N-ACETYLGLUCOSAMINE-6-PHOSPHATE DEACETYLASE"/>
    <property type="match status" value="1"/>
</dbReference>
<feature type="binding site" evidence="8">
    <location>
        <position position="195"/>
    </location>
    <ligand>
        <name>Zn(2+)</name>
        <dbReference type="ChEBI" id="CHEBI:29105"/>
    </ligand>
</feature>
<evidence type="ECO:0000256" key="8">
    <source>
        <dbReference type="PIRSR" id="PIRSR038994-3"/>
    </source>
</evidence>
<feature type="binding site" evidence="7">
    <location>
        <position position="141"/>
    </location>
    <ligand>
        <name>substrate</name>
    </ligand>
</feature>
<dbReference type="PIRSF" id="PIRSF038994">
    <property type="entry name" value="NagA"/>
    <property type="match status" value="1"/>
</dbReference>
<dbReference type="NCBIfam" id="TIGR00221">
    <property type="entry name" value="nagA"/>
    <property type="match status" value="1"/>
</dbReference>
<proteinExistence type="inferred from homology"/>
<dbReference type="InterPro" id="IPR003764">
    <property type="entry name" value="GlcNAc_6-P_deAcase"/>
</dbReference>
<evidence type="ECO:0000313" key="10">
    <source>
        <dbReference type="EMBL" id="SDS40222.1"/>
    </source>
</evidence>
<feature type="domain" description="Amidohydrolase-related" evidence="9">
    <location>
        <begin position="51"/>
        <end position="368"/>
    </location>
</feature>
<dbReference type="RefSeq" id="WP_157683323.1">
    <property type="nucleotide sequence ID" value="NZ_LT629772.1"/>
</dbReference>
<feature type="binding site" evidence="7">
    <location>
        <position position="227"/>
    </location>
    <ligand>
        <name>substrate</name>
    </ligand>
</feature>
<feature type="binding site" evidence="8">
    <location>
        <position position="216"/>
    </location>
    <ligand>
        <name>Zn(2+)</name>
        <dbReference type="ChEBI" id="CHEBI:29105"/>
    </ligand>
</feature>
<dbReference type="STRING" id="630515.SAMN04489812_1800"/>
<evidence type="ECO:0000256" key="3">
    <source>
        <dbReference type="ARBA" id="ARBA00022801"/>
    </source>
</evidence>
<feature type="active site" description="Proton donor/acceptor" evidence="6">
    <location>
        <position position="274"/>
    </location>
</feature>
<dbReference type="Gene3D" id="2.30.40.10">
    <property type="entry name" value="Urease, subunit C, domain 1"/>
    <property type="match status" value="1"/>
</dbReference>